<feature type="domain" description="EamA" evidence="3">
    <location>
        <begin position="4"/>
        <end position="144"/>
    </location>
</feature>
<evidence type="ECO:0000259" key="3">
    <source>
        <dbReference type="Pfam" id="PF00892"/>
    </source>
</evidence>
<reference evidence="4 5" key="1">
    <citation type="submission" date="2020-03" db="EMBL/GenBank/DDBJ databases">
        <title>Whole genome shotgun sequence of Phytohabitans flavus NBRC 107702.</title>
        <authorList>
            <person name="Komaki H."/>
            <person name="Tamura T."/>
        </authorList>
    </citation>
    <scope>NUCLEOTIDE SEQUENCE [LARGE SCALE GENOMIC DNA]</scope>
    <source>
        <strain evidence="4 5">NBRC 107702</strain>
    </source>
</reference>
<dbReference type="InterPro" id="IPR037185">
    <property type="entry name" value="EmrE-like"/>
</dbReference>
<name>A0A6F8Y8I0_9ACTN</name>
<keyword evidence="2" id="KW-1133">Transmembrane helix</keyword>
<dbReference type="RefSeq" id="WP_232072530.1">
    <property type="nucleotide sequence ID" value="NZ_AP022870.1"/>
</dbReference>
<dbReference type="GO" id="GO:0016020">
    <property type="term" value="C:membrane"/>
    <property type="evidence" value="ECO:0007669"/>
    <property type="project" value="InterPro"/>
</dbReference>
<dbReference type="SUPFAM" id="SSF103481">
    <property type="entry name" value="Multidrug resistance efflux transporter EmrE"/>
    <property type="match status" value="1"/>
</dbReference>
<dbReference type="KEGG" id="pfla:Pflav_088320"/>
<organism evidence="4 5">
    <name type="scientific">Phytohabitans flavus</name>
    <dbReference type="NCBI Taxonomy" id="1076124"/>
    <lineage>
        <taxon>Bacteria</taxon>
        <taxon>Bacillati</taxon>
        <taxon>Actinomycetota</taxon>
        <taxon>Actinomycetes</taxon>
        <taxon>Micromonosporales</taxon>
        <taxon>Micromonosporaceae</taxon>
    </lineage>
</organism>
<accession>A0A6F8Y8I0</accession>
<evidence type="ECO:0000256" key="2">
    <source>
        <dbReference type="SAM" id="Phobius"/>
    </source>
</evidence>
<proteinExistence type="inferred from homology"/>
<feature type="transmembrane region" description="Helical" evidence="2">
    <location>
        <begin position="129"/>
        <end position="150"/>
    </location>
</feature>
<evidence type="ECO:0000256" key="1">
    <source>
        <dbReference type="ARBA" id="ARBA00007362"/>
    </source>
</evidence>
<dbReference type="PANTHER" id="PTHR22911">
    <property type="entry name" value="ACYL-MALONYL CONDENSING ENZYME-RELATED"/>
    <property type="match status" value="1"/>
</dbReference>
<dbReference type="Pfam" id="PF00892">
    <property type="entry name" value="EamA"/>
    <property type="match status" value="1"/>
</dbReference>
<dbReference type="EMBL" id="AP022870">
    <property type="protein sequence ID" value="BCB82422.1"/>
    <property type="molecule type" value="Genomic_DNA"/>
</dbReference>
<dbReference type="AlphaFoldDB" id="A0A6F8Y8I0"/>
<comment type="similarity">
    <text evidence="1">Belongs to the EamA transporter family.</text>
</comment>
<feature type="transmembrane region" description="Helical" evidence="2">
    <location>
        <begin position="156"/>
        <end position="175"/>
    </location>
</feature>
<feature type="transmembrane region" description="Helical" evidence="2">
    <location>
        <begin position="100"/>
        <end position="122"/>
    </location>
</feature>
<reference evidence="4 5" key="2">
    <citation type="submission" date="2020-03" db="EMBL/GenBank/DDBJ databases">
        <authorList>
            <person name="Ichikawa N."/>
            <person name="Kimura A."/>
            <person name="Kitahashi Y."/>
            <person name="Uohara A."/>
        </authorList>
    </citation>
    <scope>NUCLEOTIDE SEQUENCE [LARGE SCALE GENOMIC DNA]</scope>
    <source>
        <strain evidence="4 5">NBRC 107702</strain>
    </source>
</reference>
<dbReference type="InterPro" id="IPR000620">
    <property type="entry name" value="EamA_dom"/>
</dbReference>
<gene>
    <name evidence="4" type="ORF">Pflav_088320</name>
</gene>
<feature type="transmembrane region" description="Helical" evidence="2">
    <location>
        <begin position="39"/>
        <end position="55"/>
    </location>
</feature>
<dbReference type="PANTHER" id="PTHR22911:SF79">
    <property type="entry name" value="MOBA-LIKE NTP TRANSFERASE DOMAIN-CONTAINING PROTEIN"/>
    <property type="match status" value="1"/>
</dbReference>
<evidence type="ECO:0000313" key="4">
    <source>
        <dbReference type="EMBL" id="BCB82422.1"/>
    </source>
</evidence>
<keyword evidence="5" id="KW-1185">Reference proteome</keyword>
<keyword evidence="2" id="KW-0472">Membrane</keyword>
<sequence>MPARGFLFISVAATAWGSGGAGAALLYRTSGLGPIAVSWWRFAIGVTILAAVLTVHRRTSASAARRDKTRRRKRDLVAIGVGLALYQTAFYGAVAYIGLAVATVVTLGAGPVLIAFGARVTLGERLGRAGAVAVGLALAGLVLLAGGSGGAGTRPALGIALSLLSASGYAGVTLLTRARVRPRSPTTPRSPGSRWVGCACCRSRSRRALVAPTRPARSGG</sequence>
<protein>
    <recommendedName>
        <fullName evidence="3">EamA domain-containing protein</fullName>
    </recommendedName>
</protein>
<dbReference type="Proteomes" id="UP000502508">
    <property type="component" value="Chromosome"/>
</dbReference>
<feature type="transmembrane region" description="Helical" evidence="2">
    <location>
        <begin position="76"/>
        <end position="94"/>
    </location>
</feature>
<evidence type="ECO:0000313" key="5">
    <source>
        <dbReference type="Proteomes" id="UP000502508"/>
    </source>
</evidence>
<keyword evidence="2" id="KW-0812">Transmembrane</keyword>